<feature type="domain" description="ABC transporter" evidence="4">
    <location>
        <begin position="40"/>
        <end position="230"/>
    </location>
</feature>
<dbReference type="GO" id="GO:0016887">
    <property type="term" value="F:ATP hydrolysis activity"/>
    <property type="evidence" value="ECO:0007669"/>
    <property type="project" value="InterPro"/>
</dbReference>
<keyword evidence="3" id="KW-0175">Coiled coil</keyword>
<accession>A0A1W1WXM7</accession>
<dbReference type="InterPro" id="IPR003439">
    <property type="entry name" value="ABC_transporter-like_ATP-bd"/>
</dbReference>
<dbReference type="SMART" id="SM00382">
    <property type="entry name" value="AAA"/>
    <property type="match status" value="2"/>
</dbReference>
<proteinExistence type="predicted"/>
<reference evidence="5 6" key="1">
    <citation type="submission" date="2017-04" db="EMBL/GenBank/DDBJ databases">
        <authorList>
            <person name="Afonso C.L."/>
            <person name="Miller P.J."/>
            <person name="Scott M.A."/>
            <person name="Spackman E."/>
            <person name="Goraichik I."/>
            <person name="Dimitrov K.M."/>
            <person name="Suarez D.L."/>
            <person name="Swayne D.E."/>
        </authorList>
    </citation>
    <scope>NUCLEOTIDE SEQUENCE [LARGE SCALE GENOMIC DNA]</scope>
    <source>
        <strain evidence="5 6">DSM 12555</strain>
    </source>
</reference>
<evidence type="ECO:0000256" key="2">
    <source>
        <dbReference type="ARBA" id="ARBA00022840"/>
    </source>
</evidence>
<gene>
    <name evidence="5" type="ORF">SAMN02745134_00057</name>
</gene>
<dbReference type="PROSITE" id="PS00211">
    <property type="entry name" value="ABC_TRANSPORTER_1"/>
    <property type="match status" value="2"/>
</dbReference>
<keyword evidence="6" id="KW-1185">Reference proteome</keyword>
<dbReference type="InterPro" id="IPR017871">
    <property type="entry name" value="ABC_transporter-like_CS"/>
</dbReference>
<evidence type="ECO:0000256" key="1">
    <source>
        <dbReference type="ARBA" id="ARBA00022741"/>
    </source>
</evidence>
<evidence type="ECO:0000259" key="4">
    <source>
        <dbReference type="PROSITE" id="PS50893"/>
    </source>
</evidence>
<dbReference type="Proteomes" id="UP000192468">
    <property type="component" value="Unassembled WGS sequence"/>
</dbReference>
<name>A0A1W1WXM7_9CLOT</name>
<evidence type="ECO:0000256" key="3">
    <source>
        <dbReference type="SAM" id="Coils"/>
    </source>
</evidence>
<dbReference type="PROSITE" id="PS50893">
    <property type="entry name" value="ABC_TRANSPORTER_2"/>
    <property type="match status" value="2"/>
</dbReference>
<dbReference type="AlphaFoldDB" id="A0A1W1WXM7"/>
<dbReference type="InterPro" id="IPR051309">
    <property type="entry name" value="ABCF_ATPase"/>
</dbReference>
<evidence type="ECO:0000313" key="5">
    <source>
        <dbReference type="EMBL" id="SMC16357.1"/>
    </source>
</evidence>
<dbReference type="InterPro" id="IPR027417">
    <property type="entry name" value="P-loop_NTPase"/>
</dbReference>
<feature type="domain" description="ABC transporter" evidence="4">
    <location>
        <begin position="325"/>
        <end position="533"/>
    </location>
</feature>
<evidence type="ECO:0000313" key="6">
    <source>
        <dbReference type="Proteomes" id="UP000192468"/>
    </source>
</evidence>
<dbReference type="SUPFAM" id="SSF52540">
    <property type="entry name" value="P-loop containing nucleoside triphosphate hydrolases"/>
    <property type="match status" value="2"/>
</dbReference>
<dbReference type="PANTHER" id="PTHR42855:SF2">
    <property type="entry name" value="DRUG RESISTANCE ABC TRANSPORTER,ATP-BINDING PROTEIN"/>
    <property type="match status" value="1"/>
</dbReference>
<keyword evidence="2 5" id="KW-0067">ATP-binding</keyword>
<protein>
    <submittedName>
        <fullName evidence="5">Macrolide transport system ATP-binding/permease protein</fullName>
    </submittedName>
</protein>
<dbReference type="Gene3D" id="3.40.50.300">
    <property type="entry name" value="P-loop containing nucleotide triphosphate hydrolases"/>
    <property type="match status" value="3"/>
</dbReference>
<dbReference type="NCBIfam" id="NF000355">
    <property type="entry name" value="ribo_prot_ABC_F"/>
    <property type="match status" value="1"/>
</dbReference>
<dbReference type="EMBL" id="FWXH01000002">
    <property type="protein sequence ID" value="SMC16357.1"/>
    <property type="molecule type" value="Genomic_DNA"/>
</dbReference>
<dbReference type="CDD" id="cd03221">
    <property type="entry name" value="ABCF_EF-3"/>
    <property type="match status" value="2"/>
</dbReference>
<dbReference type="PANTHER" id="PTHR42855">
    <property type="entry name" value="ABC TRANSPORTER ATP-BINDING SUBUNIT"/>
    <property type="match status" value="1"/>
</dbReference>
<feature type="coiled-coil region" evidence="3">
    <location>
        <begin position="518"/>
        <end position="552"/>
    </location>
</feature>
<keyword evidence="1" id="KW-0547">Nucleotide-binding</keyword>
<organism evidence="5 6">
    <name type="scientific">Clostridium acidisoli DSM 12555</name>
    <dbReference type="NCBI Taxonomy" id="1121291"/>
    <lineage>
        <taxon>Bacteria</taxon>
        <taxon>Bacillati</taxon>
        <taxon>Bacillota</taxon>
        <taxon>Clostridia</taxon>
        <taxon>Eubacteriales</taxon>
        <taxon>Clostridiaceae</taxon>
        <taxon>Clostridium</taxon>
    </lineage>
</organism>
<sequence length="581" mass="67035">MILKQPIHTGLVMMLWFDNCGHFWCIILSEKRSGFFLVILEINNLKKYYGDRLLLQIDKLKIYSEDRIGIVGLNGVGKSTLLDIITNKVIPEEGNIKIYGSYAYITQLDQAKEDFIDEKFIKEFNLSGKKKEFLSGGEKNKFKIAQAFSKDINVLFADEPTANLDILSIQKFQDMIKRFKGAIMMVSHDRELLDNCCNVIMEVDNGTVTTYKGNYSNFIKLKKAKLEREEFEYSEYIKEKNKLQKAVLDIEGKSKVVRNAPKRMGNSEARLHKMGNQKAKASLDKSKKAIISRLDRLQVKEKPKNTEKIKIDLKESNGIYNKILIEGENINKGFGKNKLFEYGDFKIYNKTRTAIVGNNGSGKTTLIKMIINKEQGIKVSKNLKIGYFSQDFSILDENKTIIENIMESSIYDESFSRITLSRLLFKREEVYKKVLKLSGGERVKVSFAKIILSDINLLILDEPTNYLDIYSMEAVEKVLLEFKGNLIFVSHDLRFINKLATNIIVLEDNKLISYAGNYESYIENKKHLKDDRKDLEQKIIVLENKLAEIIGKISMPRKNDNIKELDKEYTLVLQELKDLKR</sequence>
<dbReference type="InterPro" id="IPR003593">
    <property type="entry name" value="AAA+_ATPase"/>
</dbReference>
<dbReference type="STRING" id="1121291.SAMN02745134_00057"/>
<dbReference type="Pfam" id="PF00005">
    <property type="entry name" value="ABC_tran"/>
    <property type="match status" value="2"/>
</dbReference>
<dbReference type="GO" id="GO:0005524">
    <property type="term" value="F:ATP binding"/>
    <property type="evidence" value="ECO:0007669"/>
    <property type="project" value="UniProtKB-KW"/>
</dbReference>